<evidence type="ECO:0000313" key="1">
    <source>
        <dbReference type="EMBL" id="MDM1697101.1"/>
    </source>
</evidence>
<evidence type="ECO:0000313" key="2">
    <source>
        <dbReference type="Proteomes" id="UP001173465"/>
    </source>
</evidence>
<name>A0AAW7DTH1_9GAMM</name>
<dbReference type="Proteomes" id="UP001173465">
    <property type="component" value="Unassembled WGS sequence"/>
</dbReference>
<dbReference type="AlphaFoldDB" id="A0AAW7DTH1"/>
<gene>
    <name evidence="1" type="ORF">HX099_10595</name>
</gene>
<protein>
    <recommendedName>
        <fullName evidence="3">GpW protein</fullName>
    </recommendedName>
</protein>
<reference evidence="1" key="1">
    <citation type="submission" date="2020-06" db="EMBL/GenBank/DDBJ databases">
        <authorList>
            <person name="Dong N."/>
        </authorList>
    </citation>
    <scope>NUCLEOTIDE SEQUENCE</scope>
    <source>
        <strain evidence="1">DF46-2-2</strain>
    </source>
</reference>
<evidence type="ECO:0008006" key="3">
    <source>
        <dbReference type="Google" id="ProtNLM"/>
    </source>
</evidence>
<organism evidence="1 2">
    <name type="scientific">Thiopseudomonas alkaliphila</name>
    <dbReference type="NCBI Taxonomy" id="1697053"/>
    <lineage>
        <taxon>Bacteria</taxon>
        <taxon>Pseudomonadati</taxon>
        <taxon>Pseudomonadota</taxon>
        <taxon>Gammaproteobacteria</taxon>
        <taxon>Pseudomonadales</taxon>
        <taxon>Pseudomonadaceae</taxon>
        <taxon>Thiopseudomonas</taxon>
    </lineage>
</organism>
<sequence>MTTAAQRLADVRKAIHEVLTTGQSIRKDGREVRLAELSSLRQLEKQYLQEATAESQASRRKPRNRVFYGAI</sequence>
<reference evidence="1" key="2">
    <citation type="journal article" date="2022" name="Sci. Total Environ.">
        <title>Prevalence, transmission, and molecular epidemiology of tet(X)-positive bacteria among humans, animals, and environmental niches in China: An epidemiological, and genomic-based study.</title>
        <authorList>
            <person name="Dong N."/>
            <person name="Zeng Y."/>
            <person name="Cai C."/>
            <person name="Sun C."/>
            <person name="Lu J."/>
            <person name="Liu C."/>
            <person name="Zhou H."/>
            <person name="Sun Q."/>
            <person name="Shu L."/>
            <person name="Wang H."/>
            <person name="Wang Y."/>
            <person name="Wang S."/>
            <person name="Wu C."/>
            <person name="Chan E.W."/>
            <person name="Chen G."/>
            <person name="Shen Z."/>
            <person name="Chen S."/>
            <person name="Zhang R."/>
        </authorList>
    </citation>
    <scope>NUCLEOTIDE SEQUENCE</scope>
    <source>
        <strain evidence="1">DF46-2-2</strain>
    </source>
</reference>
<comment type="caution">
    <text evidence="1">The sequence shown here is derived from an EMBL/GenBank/DDBJ whole genome shotgun (WGS) entry which is preliminary data.</text>
</comment>
<accession>A0AAW7DTH1</accession>
<proteinExistence type="predicted"/>
<dbReference type="RefSeq" id="WP_286594363.1">
    <property type="nucleotide sequence ID" value="NZ_JACANB010000008.1"/>
</dbReference>
<dbReference type="EMBL" id="JACANB010000008">
    <property type="protein sequence ID" value="MDM1697101.1"/>
    <property type="molecule type" value="Genomic_DNA"/>
</dbReference>